<evidence type="ECO:0000313" key="1">
    <source>
        <dbReference type="EMBL" id="GIO46948.1"/>
    </source>
</evidence>
<comment type="caution">
    <text evidence="1">The sequence shown here is derived from an EMBL/GenBank/DDBJ whole genome shotgun (WGS) entry which is preliminary data.</text>
</comment>
<proteinExistence type="predicted"/>
<accession>A0A920CS07</accession>
<protein>
    <submittedName>
        <fullName evidence="1">Uncharacterized protein</fullName>
    </submittedName>
</protein>
<dbReference type="AlphaFoldDB" id="A0A920CS07"/>
<keyword evidence="2" id="KW-1185">Reference proteome</keyword>
<evidence type="ECO:0000313" key="2">
    <source>
        <dbReference type="Proteomes" id="UP000682811"/>
    </source>
</evidence>
<dbReference type="Proteomes" id="UP000682811">
    <property type="component" value="Unassembled WGS sequence"/>
</dbReference>
<dbReference type="RefSeq" id="WP_212977895.1">
    <property type="nucleotide sequence ID" value="NZ_AP025343.1"/>
</dbReference>
<reference evidence="1 2" key="1">
    <citation type="submission" date="2021-03" db="EMBL/GenBank/DDBJ databases">
        <title>Antimicrobial resistance genes in bacteria isolated from Japanese honey, and their potential for conferring macrolide and lincosamide resistance in the American foulbrood pathogen Paenibacillus larvae.</title>
        <authorList>
            <person name="Okamoto M."/>
            <person name="Kumagai M."/>
            <person name="Kanamori H."/>
            <person name="Takamatsu D."/>
        </authorList>
    </citation>
    <scope>NUCLEOTIDE SEQUENCE [LARGE SCALE GENOMIC DNA]</scope>
    <source>
        <strain evidence="1 2">J34TS1</strain>
    </source>
</reference>
<sequence length="117" mass="12724">MVIFLSGCLNSSLILFTGESKNWSASYAVTNLNGEYHTNTLTLTYKGDNPSEVGKVKYKFSAGPNGGSGETELSEHKEIIHKSGGNGAVAQKDEIINVTVEWENIEEELQLSTNGKR</sequence>
<dbReference type="EMBL" id="BORT01000006">
    <property type="protein sequence ID" value="GIO46948.1"/>
    <property type="molecule type" value="Genomic_DNA"/>
</dbReference>
<organism evidence="1 2">
    <name type="scientific">Paenibacillus azoreducens</name>
    <dbReference type="NCBI Taxonomy" id="116718"/>
    <lineage>
        <taxon>Bacteria</taxon>
        <taxon>Bacillati</taxon>
        <taxon>Bacillota</taxon>
        <taxon>Bacilli</taxon>
        <taxon>Bacillales</taxon>
        <taxon>Paenibacillaceae</taxon>
        <taxon>Paenibacillus</taxon>
    </lineage>
</organism>
<gene>
    <name evidence="1" type="ORF">J34TS1_17130</name>
</gene>
<name>A0A920CS07_9BACL</name>